<dbReference type="Gene3D" id="3.10.129.10">
    <property type="entry name" value="Hotdog Thioesterase"/>
    <property type="match status" value="1"/>
</dbReference>
<dbReference type="Pfam" id="PF01575">
    <property type="entry name" value="MaoC_dehydratas"/>
    <property type="match status" value="1"/>
</dbReference>
<dbReference type="SUPFAM" id="SSF54637">
    <property type="entry name" value="Thioesterase/thiol ester dehydrase-isomerase"/>
    <property type="match status" value="1"/>
</dbReference>
<protein>
    <submittedName>
        <fullName evidence="2">MaoC family dehydratase</fullName>
    </submittedName>
</protein>
<dbReference type="PANTHER" id="PTHR42993">
    <property type="entry name" value="MAOC-LIKE DEHYDRATASE DOMAIN-CONTAINING PROTEIN"/>
    <property type="match status" value="1"/>
</dbReference>
<accession>A0A975NJT9</accession>
<name>A0A975NJT9_9BRAD</name>
<dbReference type="PANTHER" id="PTHR42993:SF1">
    <property type="entry name" value="MAOC-LIKE DEHYDRATASE DOMAIN-CONTAINING PROTEIN"/>
    <property type="match status" value="1"/>
</dbReference>
<gene>
    <name evidence="2" type="ORF">KMZ29_11715</name>
</gene>
<dbReference type="InterPro" id="IPR029069">
    <property type="entry name" value="HotDog_dom_sf"/>
</dbReference>
<feature type="domain" description="MaoC-like" evidence="1">
    <location>
        <begin position="13"/>
        <end position="131"/>
    </location>
</feature>
<dbReference type="EMBL" id="CP076134">
    <property type="protein sequence ID" value="QWG15759.1"/>
    <property type="molecule type" value="Genomic_DNA"/>
</dbReference>
<dbReference type="Proteomes" id="UP000680839">
    <property type="component" value="Chromosome"/>
</dbReference>
<reference evidence="2" key="1">
    <citation type="submission" date="2021-06" db="EMBL/GenBank/DDBJ databases">
        <title>Bradyrhizobium sp. S2-20-1 Genome sequencing.</title>
        <authorList>
            <person name="Jin L."/>
        </authorList>
    </citation>
    <scope>NUCLEOTIDE SEQUENCE</scope>
    <source>
        <strain evidence="2">S2-20-1</strain>
    </source>
</reference>
<evidence type="ECO:0000313" key="2">
    <source>
        <dbReference type="EMBL" id="QWG15759.1"/>
    </source>
</evidence>
<dbReference type="InterPro" id="IPR002539">
    <property type="entry name" value="MaoC-like_dom"/>
</dbReference>
<evidence type="ECO:0000313" key="3">
    <source>
        <dbReference type="Proteomes" id="UP000680839"/>
    </source>
</evidence>
<evidence type="ECO:0000259" key="1">
    <source>
        <dbReference type="Pfam" id="PF01575"/>
    </source>
</evidence>
<sequence length="154" mass="16674">MPRPPLSLSDYRAAIGREIGRSDWVLIDQPMIDAFAALTGDNQYIHIDPVRARESPLGGTVAHGFLTLAIIGGLGPKVIPPIEGTKIGYNYGFNSIRLVTPVPSGSRIRAIFIAKGAEQRAPGQVTLTFGVTVEIERRIKPALVAEWLTLMVSE</sequence>
<proteinExistence type="predicted"/>
<dbReference type="AlphaFoldDB" id="A0A975NJT9"/>
<organism evidence="2 3">
    <name type="scientific">Bradyrhizobium sediminis</name>
    <dbReference type="NCBI Taxonomy" id="2840469"/>
    <lineage>
        <taxon>Bacteria</taxon>
        <taxon>Pseudomonadati</taxon>
        <taxon>Pseudomonadota</taxon>
        <taxon>Alphaproteobacteria</taxon>
        <taxon>Hyphomicrobiales</taxon>
        <taxon>Nitrobacteraceae</taxon>
        <taxon>Bradyrhizobium</taxon>
    </lineage>
</organism>
<dbReference type="InterPro" id="IPR039375">
    <property type="entry name" value="NodN-like"/>
</dbReference>
<dbReference type="CDD" id="cd03450">
    <property type="entry name" value="NodN"/>
    <property type="match status" value="1"/>
</dbReference>